<evidence type="ECO:0000313" key="3">
    <source>
        <dbReference type="Proteomes" id="UP001056384"/>
    </source>
</evidence>
<feature type="compositionally biased region" description="Low complexity" evidence="1">
    <location>
        <begin position="281"/>
        <end position="299"/>
    </location>
</feature>
<evidence type="ECO:0000256" key="1">
    <source>
        <dbReference type="SAM" id="MobiDB-lite"/>
    </source>
</evidence>
<feature type="compositionally biased region" description="Basic and acidic residues" evidence="1">
    <location>
        <begin position="26"/>
        <end position="37"/>
    </location>
</feature>
<feature type="region of interest" description="Disordered" evidence="1">
    <location>
        <begin position="257"/>
        <end position="299"/>
    </location>
</feature>
<keyword evidence="3" id="KW-1185">Reference proteome</keyword>
<dbReference type="Pfam" id="PF16062">
    <property type="entry name" value="MavL-like"/>
    <property type="match status" value="2"/>
</dbReference>
<name>A0A9Q9EF37_9PEZI</name>
<dbReference type="EMBL" id="CP099419">
    <property type="protein sequence ID" value="USW49411.1"/>
    <property type="molecule type" value="Genomic_DNA"/>
</dbReference>
<gene>
    <name evidence="2" type="ORF">Slin15195_G027300</name>
</gene>
<feature type="region of interest" description="Disordered" evidence="1">
    <location>
        <begin position="1"/>
        <end position="67"/>
    </location>
</feature>
<dbReference type="Proteomes" id="UP001056384">
    <property type="component" value="Chromosome 2"/>
</dbReference>
<protein>
    <submittedName>
        <fullName evidence="2">Uncharacterized protein</fullName>
    </submittedName>
</protein>
<accession>A0A9Q9EF37</accession>
<reference evidence="2" key="1">
    <citation type="submission" date="2022-06" db="EMBL/GenBank/DDBJ databases">
        <title>Complete genome sequences of two strains of the flax pathogen Septoria linicola.</title>
        <authorList>
            <person name="Lapalu N."/>
            <person name="Simon A."/>
            <person name="Demenou B."/>
            <person name="Paumier D."/>
            <person name="Guillot M.-P."/>
            <person name="Gout L."/>
            <person name="Valade R."/>
        </authorList>
    </citation>
    <scope>NUCLEOTIDE SEQUENCE</scope>
    <source>
        <strain evidence="2">SE15195</strain>
    </source>
</reference>
<evidence type="ECO:0000313" key="2">
    <source>
        <dbReference type="EMBL" id="USW49411.1"/>
    </source>
</evidence>
<feature type="compositionally biased region" description="Basic and acidic residues" evidence="1">
    <location>
        <begin position="264"/>
        <end position="280"/>
    </location>
</feature>
<sequence>MVKSSAERGRPGLTRGAVQSTPATDQVKDLKRDRDTSPDDELTATTPPQKPKKPKKPKATSFSPAGIKEYEHRTMKGVVWKSFDKDIYKGRIRVTIETALLEADDRAAFEGTKAHLFLAGLGLGVADCVERLDLRHINVLELGWDECPATVKSRLLAVGEKKDIKVIVSSKRDPCAQSASNDLLVRVWAWDSNSLPGNEHWSGKSNPKCLTSSDDPAAACCSTIAELHDPYVNPFEHRVKVLQERYCKATTAGSGSTTAKAKISRKDKPVLGKSAIKPEKSPATAASSSKLSKTSQKPS</sequence>
<organism evidence="2 3">
    <name type="scientific">Septoria linicola</name>
    <dbReference type="NCBI Taxonomy" id="215465"/>
    <lineage>
        <taxon>Eukaryota</taxon>
        <taxon>Fungi</taxon>
        <taxon>Dikarya</taxon>
        <taxon>Ascomycota</taxon>
        <taxon>Pezizomycotina</taxon>
        <taxon>Dothideomycetes</taxon>
        <taxon>Dothideomycetidae</taxon>
        <taxon>Mycosphaerellales</taxon>
        <taxon>Mycosphaerellaceae</taxon>
        <taxon>Septoria</taxon>
    </lineage>
</organism>
<proteinExistence type="predicted"/>
<feature type="compositionally biased region" description="Basic and acidic residues" evidence="1">
    <location>
        <begin position="1"/>
        <end position="10"/>
    </location>
</feature>
<dbReference type="AlphaFoldDB" id="A0A9Q9EF37"/>
<dbReference type="InterPro" id="IPR032063">
    <property type="entry name" value="MavL-like"/>
</dbReference>